<evidence type="ECO:0000313" key="2">
    <source>
        <dbReference type="EMBL" id="VAX15816.1"/>
    </source>
</evidence>
<dbReference type="PANTHER" id="PTHR30005">
    <property type="entry name" value="EXOPOLYPHOSPHATASE"/>
    <property type="match status" value="1"/>
</dbReference>
<dbReference type="EMBL" id="UOGB01000034">
    <property type="protein sequence ID" value="VAX15816.1"/>
    <property type="molecule type" value="Genomic_DNA"/>
</dbReference>
<dbReference type="CDD" id="cd24054">
    <property type="entry name" value="ASKHA_NBD_AaPPX-GppA_MtPPX2-like"/>
    <property type="match status" value="1"/>
</dbReference>
<accession>A0A3B1BC23</accession>
<protein>
    <submittedName>
        <fullName evidence="2">Exopolyphosphatase</fullName>
        <ecNumber evidence="2">3.6.1.11</ecNumber>
    </submittedName>
</protein>
<proteinExistence type="predicted"/>
<evidence type="ECO:0000259" key="1">
    <source>
        <dbReference type="Pfam" id="PF02541"/>
    </source>
</evidence>
<dbReference type="InterPro" id="IPR050273">
    <property type="entry name" value="GppA/Ppx_hydrolase"/>
</dbReference>
<dbReference type="EC" id="3.6.1.11" evidence="2"/>
<dbReference type="PANTHER" id="PTHR30005:SF0">
    <property type="entry name" value="RETROGRADE REGULATION PROTEIN 2"/>
    <property type="match status" value="1"/>
</dbReference>
<dbReference type="InterPro" id="IPR003695">
    <property type="entry name" value="Ppx_GppA_N"/>
</dbReference>
<name>A0A3B1BC23_9ZZZZ</name>
<keyword evidence="2" id="KW-0378">Hydrolase</keyword>
<dbReference type="Gene3D" id="3.30.420.150">
    <property type="entry name" value="Exopolyphosphatase. Domain 2"/>
    <property type="match status" value="1"/>
</dbReference>
<feature type="domain" description="Ppx/GppA phosphatase N-terminal" evidence="1">
    <location>
        <begin position="19"/>
        <end position="304"/>
    </location>
</feature>
<sequence>MSRIAAIDLGTNTVRILVVDVNGEGGYSPLFSGQTVTRLGQGLHETGSLAPEAIKRTTDGVAELIKRADSFAPFSLTITATSAGREAANSEALDAMIRSATGHGIKIISGDEEARLSLKGVQLAIDDDDFILIDVGGGSTEFIFCKDGTLAKVYNSNLGVVRLCETYLTKHPVIEKEYNEMTSEIDRVVNEAFNHLDAGEGAMLVGTAGTITSLAAIAMGMVDYSPAKINNYRLTDEMLESLRLKLSALTIEERSHMPILRGGREDLIIPGVAIVQSVIKRFGSSQMVVSDYGLREGLIMELMEK</sequence>
<dbReference type="SUPFAM" id="SSF53067">
    <property type="entry name" value="Actin-like ATPase domain"/>
    <property type="match status" value="2"/>
</dbReference>
<dbReference type="Pfam" id="PF02541">
    <property type="entry name" value="Ppx-GppA"/>
    <property type="match status" value="1"/>
</dbReference>
<dbReference type="AlphaFoldDB" id="A0A3B1BC23"/>
<dbReference type="InterPro" id="IPR043129">
    <property type="entry name" value="ATPase_NBD"/>
</dbReference>
<organism evidence="2">
    <name type="scientific">hydrothermal vent metagenome</name>
    <dbReference type="NCBI Taxonomy" id="652676"/>
    <lineage>
        <taxon>unclassified sequences</taxon>
        <taxon>metagenomes</taxon>
        <taxon>ecological metagenomes</taxon>
    </lineage>
</organism>
<dbReference type="GO" id="GO:0004309">
    <property type="term" value="F:exopolyphosphatase activity"/>
    <property type="evidence" value="ECO:0007669"/>
    <property type="project" value="UniProtKB-EC"/>
</dbReference>
<gene>
    <name evidence="2" type="ORF">MNBD_NITROSPINAE03-547</name>
</gene>
<dbReference type="Gene3D" id="3.30.420.40">
    <property type="match status" value="1"/>
</dbReference>
<reference evidence="2" key="1">
    <citation type="submission" date="2018-06" db="EMBL/GenBank/DDBJ databases">
        <authorList>
            <person name="Zhirakovskaya E."/>
        </authorList>
    </citation>
    <scope>NUCLEOTIDE SEQUENCE</scope>
</reference>